<geneLocation type="plasmid" evidence="2">
    <name>pHNTS45-1</name>
</geneLocation>
<reference evidence="2" key="1">
    <citation type="submission" date="2018-11" db="EMBL/GenBank/DDBJ databases">
        <title>Complete sequence of plasmid pHNTS45-1.</title>
        <authorList>
            <person name="Liu J.H."/>
            <person name="Huang X.Y."/>
            <person name="Lv L.C."/>
        </authorList>
    </citation>
    <scope>NUCLEOTIDE SEQUENCE</scope>
    <source>
        <strain evidence="2">TS45CTX</strain>
        <plasmid evidence="2">pHNTS45-1</plasmid>
    </source>
</reference>
<dbReference type="AlphaFoldDB" id="A0A3S5I486"/>
<protein>
    <submittedName>
        <fullName evidence="2">Uncharacterized protein</fullName>
    </submittedName>
</protein>
<evidence type="ECO:0000256" key="1">
    <source>
        <dbReference type="SAM" id="MobiDB-lite"/>
    </source>
</evidence>
<organism evidence="2">
    <name type="scientific">Citrobacter freundii</name>
    <dbReference type="NCBI Taxonomy" id="546"/>
    <lineage>
        <taxon>Bacteria</taxon>
        <taxon>Pseudomonadati</taxon>
        <taxon>Pseudomonadota</taxon>
        <taxon>Gammaproteobacteria</taxon>
        <taxon>Enterobacterales</taxon>
        <taxon>Enterobacteriaceae</taxon>
        <taxon>Citrobacter</taxon>
        <taxon>Citrobacter freundii complex</taxon>
    </lineage>
</organism>
<proteinExistence type="predicted"/>
<keyword evidence="2" id="KW-0614">Plasmid</keyword>
<dbReference type="EMBL" id="MK167988">
    <property type="protein sequence ID" value="AZZ88360.1"/>
    <property type="molecule type" value="Genomic_DNA"/>
</dbReference>
<feature type="compositionally biased region" description="Low complexity" evidence="1">
    <location>
        <begin position="30"/>
        <end position="56"/>
    </location>
</feature>
<name>A0A3S5I486_CITFR</name>
<feature type="compositionally biased region" description="Basic residues" evidence="1">
    <location>
        <begin position="58"/>
        <end position="70"/>
    </location>
</feature>
<sequence length="70" mass="8058">MVFLKVKRCRYCTFFDVEIDSEKRKENAKGAPPSAPRRASAPGRQATLRRAAADAPARPRRTRKRFRAIR</sequence>
<accession>A0A3S5I486</accession>
<evidence type="ECO:0000313" key="2">
    <source>
        <dbReference type="EMBL" id="AZZ88360.1"/>
    </source>
</evidence>
<feature type="region of interest" description="Disordered" evidence="1">
    <location>
        <begin position="23"/>
        <end position="70"/>
    </location>
</feature>